<dbReference type="EMBL" id="JBHSON010000085">
    <property type="protein sequence ID" value="MFC5752317.1"/>
    <property type="molecule type" value="Genomic_DNA"/>
</dbReference>
<gene>
    <name evidence="2" type="ORF">ACFPZN_42465</name>
</gene>
<organism evidence="2 3">
    <name type="scientific">Actinomadura rugatobispora</name>
    <dbReference type="NCBI Taxonomy" id="1994"/>
    <lineage>
        <taxon>Bacteria</taxon>
        <taxon>Bacillati</taxon>
        <taxon>Actinomycetota</taxon>
        <taxon>Actinomycetes</taxon>
        <taxon>Streptosporangiales</taxon>
        <taxon>Thermomonosporaceae</taxon>
        <taxon>Actinomadura</taxon>
    </lineage>
</organism>
<evidence type="ECO:0000313" key="3">
    <source>
        <dbReference type="Proteomes" id="UP001596074"/>
    </source>
</evidence>
<reference evidence="3" key="1">
    <citation type="journal article" date="2019" name="Int. J. Syst. Evol. Microbiol.">
        <title>The Global Catalogue of Microorganisms (GCM) 10K type strain sequencing project: providing services to taxonomists for standard genome sequencing and annotation.</title>
        <authorList>
            <consortium name="The Broad Institute Genomics Platform"/>
            <consortium name="The Broad Institute Genome Sequencing Center for Infectious Disease"/>
            <person name="Wu L."/>
            <person name="Ma J."/>
        </authorList>
    </citation>
    <scope>NUCLEOTIDE SEQUENCE [LARGE SCALE GENOMIC DNA]</scope>
    <source>
        <strain evidence="3">KCTC 42087</strain>
    </source>
</reference>
<dbReference type="Gene3D" id="3.30.70.1660">
    <property type="match status" value="1"/>
</dbReference>
<evidence type="ECO:0000256" key="1">
    <source>
        <dbReference type="SAM" id="MobiDB-lite"/>
    </source>
</evidence>
<evidence type="ECO:0000313" key="2">
    <source>
        <dbReference type="EMBL" id="MFC5752317.1"/>
    </source>
</evidence>
<name>A0ABW1AB87_9ACTN</name>
<feature type="region of interest" description="Disordered" evidence="1">
    <location>
        <begin position="163"/>
        <end position="183"/>
    </location>
</feature>
<sequence>MEQHPDTWGLDEQLWRWFVKRAERDGRPVQVYHQSWRMFSMSSGAMRIGGAGAYGGLAGERGLHRLEWDHFRRVTPMVEVHVDVLPVAASYDGIRIQEEDVQEWAKALGDHGGPPLSPVRTVGLRHVPTGILATCTGQETTQRNRMGAWTLLRSQLLHLQRTAADGQDAPPPVKHHDRPLGVW</sequence>
<accession>A0ABW1AB87</accession>
<proteinExistence type="predicted"/>
<keyword evidence="3" id="KW-1185">Reference proteome</keyword>
<dbReference type="InterPro" id="IPR045853">
    <property type="entry name" value="Pep_chain_release_fac_I_sf"/>
</dbReference>
<dbReference type="PANTHER" id="PTHR43116:SF3">
    <property type="entry name" value="CLASS I PEPTIDE CHAIN RELEASE FACTOR"/>
    <property type="match status" value="1"/>
</dbReference>
<dbReference type="Proteomes" id="UP001596074">
    <property type="component" value="Unassembled WGS sequence"/>
</dbReference>
<dbReference type="SUPFAM" id="SSF75620">
    <property type="entry name" value="Release factor"/>
    <property type="match status" value="1"/>
</dbReference>
<protein>
    <submittedName>
        <fullName evidence="2">Uncharacterized protein</fullName>
    </submittedName>
</protein>
<dbReference type="Gene3D" id="3.30.160.20">
    <property type="match status" value="1"/>
</dbReference>
<dbReference type="PANTHER" id="PTHR43116">
    <property type="entry name" value="PEPTIDE CHAIN RELEASE FACTOR 2"/>
    <property type="match status" value="1"/>
</dbReference>
<dbReference type="RefSeq" id="WP_378288277.1">
    <property type="nucleotide sequence ID" value="NZ_JBHSON010000085.1"/>
</dbReference>
<comment type="caution">
    <text evidence="2">The sequence shown here is derived from an EMBL/GenBank/DDBJ whole genome shotgun (WGS) entry which is preliminary data.</text>
</comment>